<evidence type="ECO:0000313" key="1">
    <source>
        <dbReference type="EMBL" id="SVC41898.1"/>
    </source>
</evidence>
<accession>A0A382LZK8</accession>
<feature type="non-terminal residue" evidence="1">
    <location>
        <position position="1"/>
    </location>
</feature>
<dbReference type="Gene3D" id="3.90.228.20">
    <property type="match status" value="1"/>
</dbReference>
<name>A0A382LZK8_9ZZZZ</name>
<proteinExistence type="predicted"/>
<dbReference type="SUPFAM" id="SSF53795">
    <property type="entry name" value="PEP carboxykinase-like"/>
    <property type="match status" value="1"/>
</dbReference>
<sequence length="96" mass="11014">GYGKGERMRLVYTRAIIDAIHDNVLHNVEYTEDPHFGFQIPNCCPGVPERMMYPKNTWQTPTAYDTAAKHLSRLFKENFRQFQSGVDGEILQAGPK</sequence>
<dbReference type="EMBL" id="UINC01090183">
    <property type="protein sequence ID" value="SVC41898.1"/>
    <property type="molecule type" value="Genomic_DNA"/>
</dbReference>
<dbReference type="GO" id="GO:0006094">
    <property type="term" value="P:gluconeogenesis"/>
    <property type="evidence" value="ECO:0007669"/>
    <property type="project" value="InterPro"/>
</dbReference>
<dbReference type="InterPro" id="IPR001272">
    <property type="entry name" value="PEP_carboxykinase_ATP"/>
</dbReference>
<dbReference type="InterPro" id="IPR013035">
    <property type="entry name" value="PEP_carboxykinase_C"/>
</dbReference>
<reference evidence="1" key="1">
    <citation type="submission" date="2018-05" db="EMBL/GenBank/DDBJ databases">
        <authorList>
            <person name="Lanie J.A."/>
            <person name="Ng W.-L."/>
            <person name="Kazmierczak K.M."/>
            <person name="Andrzejewski T.M."/>
            <person name="Davidsen T.M."/>
            <person name="Wayne K.J."/>
            <person name="Tettelin H."/>
            <person name="Glass J.I."/>
            <person name="Rusch D."/>
            <person name="Podicherti R."/>
            <person name="Tsui H.-C.T."/>
            <person name="Winkler M.E."/>
        </authorList>
    </citation>
    <scope>NUCLEOTIDE SEQUENCE</scope>
</reference>
<dbReference type="PANTHER" id="PTHR30031">
    <property type="entry name" value="PHOSPHOENOLPYRUVATE CARBOXYKINASE ATP"/>
    <property type="match status" value="1"/>
</dbReference>
<gene>
    <name evidence="1" type="ORF">METZ01_LOCUS294752</name>
</gene>
<dbReference type="Pfam" id="PF01293">
    <property type="entry name" value="PEPCK_ATP"/>
    <property type="match status" value="1"/>
</dbReference>
<dbReference type="GO" id="GO:0005829">
    <property type="term" value="C:cytosol"/>
    <property type="evidence" value="ECO:0007669"/>
    <property type="project" value="TreeGrafter"/>
</dbReference>
<dbReference type="GO" id="GO:0005524">
    <property type="term" value="F:ATP binding"/>
    <property type="evidence" value="ECO:0007669"/>
    <property type="project" value="InterPro"/>
</dbReference>
<dbReference type="GO" id="GO:0004612">
    <property type="term" value="F:phosphoenolpyruvate carboxykinase (ATP) activity"/>
    <property type="evidence" value="ECO:0007669"/>
    <property type="project" value="InterPro"/>
</dbReference>
<dbReference type="AlphaFoldDB" id="A0A382LZK8"/>
<organism evidence="1">
    <name type="scientific">marine metagenome</name>
    <dbReference type="NCBI Taxonomy" id="408172"/>
    <lineage>
        <taxon>unclassified sequences</taxon>
        <taxon>metagenomes</taxon>
        <taxon>ecological metagenomes</taxon>
    </lineage>
</organism>
<dbReference type="PANTHER" id="PTHR30031:SF0">
    <property type="entry name" value="PHOSPHOENOLPYRUVATE CARBOXYKINASE (ATP)"/>
    <property type="match status" value="1"/>
</dbReference>
<protein>
    <recommendedName>
        <fullName evidence="2">Phosphoenolpyruvate carboxykinase C-terminal P-loop domain-containing protein</fullName>
    </recommendedName>
</protein>
<evidence type="ECO:0008006" key="2">
    <source>
        <dbReference type="Google" id="ProtNLM"/>
    </source>
</evidence>